<dbReference type="EMBL" id="LR134182">
    <property type="protein sequence ID" value="VEB44713.1"/>
    <property type="molecule type" value="Genomic_DNA"/>
</dbReference>
<sequence length="58" mass="6570">MKPDQIKTTAEFENQMRKSLELARMVRLSVEEMEMISGGAQENPPRMTGKIVLPPARP</sequence>
<dbReference type="RefSeq" id="WP_155295378.1">
    <property type="nucleotide sequence ID" value="NZ_CP024028.1"/>
</dbReference>
<evidence type="ECO:0000313" key="3">
    <source>
        <dbReference type="Proteomes" id="UP000275777"/>
    </source>
</evidence>
<name>A0A3S4IAL2_CHRVL</name>
<accession>A0A3S4IAL2</accession>
<protein>
    <submittedName>
        <fullName evidence="2">Uncharacterized protein</fullName>
    </submittedName>
</protein>
<proteinExistence type="predicted"/>
<feature type="region of interest" description="Disordered" evidence="1">
    <location>
        <begin position="36"/>
        <end position="58"/>
    </location>
</feature>
<organism evidence="2 3">
    <name type="scientific">Chromobacterium violaceum</name>
    <dbReference type="NCBI Taxonomy" id="536"/>
    <lineage>
        <taxon>Bacteria</taxon>
        <taxon>Pseudomonadati</taxon>
        <taxon>Pseudomonadota</taxon>
        <taxon>Betaproteobacteria</taxon>
        <taxon>Neisseriales</taxon>
        <taxon>Chromobacteriaceae</taxon>
        <taxon>Chromobacterium</taxon>
    </lineage>
</organism>
<gene>
    <name evidence="2" type="ORF">NCTC9695_05217</name>
</gene>
<dbReference type="AlphaFoldDB" id="A0A3S4IAL2"/>
<evidence type="ECO:0000313" key="2">
    <source>
        <dbReference type="EMBL" id="VEB44713.1"/>
    </source>
</evidence>
<reference evidence="2 3" key="1">
    <citation type="submission" date="2018-12" db="EMBL/GenBank/DDBJ databases">
        <authorList>
            <consortium name="Pathogen Informatics"/>
        </authorList>
    </citation>
    <scope>NUCLEOTIDE SEQUENCE [LARGE SCALE GENOMIC DNA]</scope>
    <source>
        <strain evidence="2 3">NCTC9695</strain>
    </source>
</reference>
<evidence type="ECO:0000256" key="1">
    <source>
        <dbReference type="SAM" id="MobiDB-lite"/>
    </source>
</evidence>
<dbReference type="Proteomes" id="UP000275777">
    <property type="component" value="Chromosome"/>
</dbReference>